<comment type="caution">
    <text evidence="3">The sequence shown here is derived from an EMBL/GenBank/DDBJ whole genome shotgun (WGS) entry which is preliminary data.</text>
</comment>
<dbReference type="PANTHER" id="PTHR11786:SF0">
    <property type="entry name" value="ARYLAMINE N-ACETYLTRANSFERASE 4-RELATED"/>
    <property type="match status" value="1"/>
</dbReference>
<evidence type="ECO:0000313" key="4">
    <source>
        <dbReference type="Proteomes" id="UP000775872"/>
    </source>
</evidence>
<dbReference type="Proteomes" id="UP000775872">
    <property type="component" value="Unassembled WGS sequence"/>
</dbReference>
<dbReference type="SUPFAM" id="SSF54001">
    <property type="entry name" value="Cysteine proteinases"/>
    <property type="match status" value="1"/>
</dbReference>
<dbReference type="AlphaFoldDB" id="A0A9N9ZI54"/>
<reference evidence="3 4" key="2">
    <citation type="submission" date="2021-10" db="EMBL/GenBank/DDBJ databases">
        <authorList>
            <person name="Piombo E."/>
        </authorList>
    </citation>
    <scope>NUCLEOTIDE SEQUENCE [LARGE SCALE GENOMIC DNA]</scope>
</reference>
<dbReference type="InterPro" id="IPR038765">
    <property type="entry name" value="Papain-like_cys_pep_sf"/>
</dbReference>
<dbReference type="PANTHER" id="PTHR11786">
    <property type="entry name" value="N-HYDROXYARYLAMINE O-ACETYLTRANSFERASE"/>
    <property type="match status" value="1"/>
</dbReference>
<evidence type="ECO:0000313" key="3">
    <source>
        <dbReference type="EMBL" id="CAH0056028.1"/>
    </source>
</evidence>
<dbReference type="GO" id="GO:0016407">
    <property type="term" value="F:acetyltransferase activity"/>
    <property type="evidence" value="ECO:0007669"/>
    <property type="project" value="InterPro"/>
</dbReference>
<feature type="chain" id="PRO_5040136471" evidence="2">
    <location>
        <begin position="24"/>
        <end position="230"/>
    </location>
</feature>
<sequence length="230" mass="25964">MDNSSLFHAVLLSLGFKAYMVGAREYGKESSRYAGLTHCLNIAMIHNVRHAVDVYFGAKVPVMPLKLSHNQVQQHLRPGQMHAPYGSIYEHRIDDQASWIAQYGVPNFELLLEDIRVLNFTPSRSSSSLVCVRLTQQDECYSSSQPSHDHQAVGHDHGVETKTVGAIDEALFRKGGQKKWERTLKDEDERAEILSQYFEIHLTRAEPRAIKGTAADISEHRSSVSREMGF</sequence>
<keyword evidence="2" id="KW-0732">Signal</keyword>
<protein>
    <submittedName>
        <fullName evidence="3">Uncharacterized protein</fullName>
    </submittedName>
</protein>
<dbReference type="Pfam" id="PF00797">
    <property type="entry name" value="Acetyltransf_2"/>
    <property type="match status" value="1"/>
</dbReference>
<dbReference type="InterPro" id="IPR053710">
    <property type="entry name" value="Arylamine_NAT_domain_sf"/>
</dbReference>
<gene>
    <name evidence="3" type="ORF">CSOL1703_00005962</name>
</gene>
<feature type="signal peptide" evidence="2">
    <location>
        <begin position="1"/>
        <end position="23"/>
    </location>
</feature>
<comment type="similarity">
    <text evidence="1">Belongs to the arylamine N-acetyltransferase family.</text>
</comment>
<evidence type="ECO:0000256" key="1">
    <source>
        <dbReference type="ARBA" id="ARBA00006547"/>
    </source>
</evidence>
<name>A0A9N9ZI54_9HYPO</name>
<reference evidence="4" key="1">
    <citation type="submission" date="2019-06" db="EMBL/GenBank/DDBJ databases">
        <authorList>
            <person name="Broberg M."/>
        </authorList>
    </citation>
    <scope>NUCLEOTIDE SEQUENCE [LARGE SCALE GENOMIC DNA]</scope>
</reference>
<dbReference type="InterPro" id="IPR001447">
    <property type="entry name" value="Arylamine_N-AcTrfase"/>
</dbReference>
<accession>A0A9N9ZI54</accession>
<keyword evidence="4" id="KW-1185">Reference proteome</keyword>
<dbReference type="OrthoDB" id="10260017at2759"/>
<dbReference type="EMBL" id="CABFOC020000063">
    <property type="protein sequence ID" value="CAH0056028.1"/>
    <property type="molecule type" value="Genomic_DNA"/>
</dbReference>
<dbReference type="Gene3D" id="3.30.2140.20">
    <property type="match status" value="1"/>
</dbReference>
<organism evidence="3 4">
    <name type="scientific">Clonostachys solani</name>
    <dbReference type="NCBI Taxonomy" id="160281"/>
    <lineage>
        <taxon>Eukaryota</taxon>
        <taxon>Fungi</taxon>
        <taxon>Dikarya</taxon>
        <taxon>Ascomycota</taxon>
        <taxon>Pezizomycotina</taxon>
        <taxon>Sordariomycetes</taxon>
        <taxon>Hypocreomycetidae</taxon>
        <taxon>Hypocreales</taxon>
        <taxon>Bionectriaceae</taxon>
        <taxon>Clonostachys</taxon>
    </lineage>
</organism>
<proteinExistence type="inferred from homology"/>
<evidence type="ECO:0000256" key="2">
    <source>
        <dbReference type="SAM" id="SignalP"/>
    </source>
</evidence>